<keyword evidence="3" id="KW-0808">Transferase</keyword>
<dbReference type="InterPro" id="IPR000715">
    <property type="entry name" value="Glycosyl_transferase_4"/>
</dbReference>
<organism evidence="9 10">
    <name type="scientific">Desulfotalea psychrophila</name>
    <dbReference type="NCBI Taxonomy" id="84980"/>
    <lineage>
        <taxon>Bacteria</taxon>
        <taxon>Pseudomonadati</taxon>
        <taxon>Thermodesulfobacteriota</taxon>
        <taxon>Desulfobulbia</taxon>
        <taxon>Desulfobulbales</taxon>
        <taxon>Desulfocapsaceae</taxon>
        <taxon>Desulfotalea</taxon>
    </lineage>
</organism>
<reference evidence="9 10" key="1">
    <citation type="submission" date="2021-02" db="EMBL/GenBank/DDBJ databases">
        <title>Activity-based single-cell genomes from oceanic crustal fluid captures similar information to metagenomic and metatranscriptomic surveys with orders of magnitude less sampling.</title>
        <authorList>
            <person name="D'Angelo T.S."/>
            <person name="Orcutt B.N."/>
        </authorList>
    </citation>
    <scope>NUCLEOTIDE SEQUENCE [LARGE SCALE GENOMIC DNA]</scope>
    <source>
        <strain evidence="9">AH-315-G02</strain>
    </source>
</reference>
<feature type="transmembrane region" description="Helical" evidence="7">
    <location>
        <begin position="321"/>
        <end position="343"/>
    </location>
</feature>
<comment type="caution">
    <text evidence="9">The sequence shown here is derived from an EMBL/GenBank/DDBJ whole genome shotgun (WGS) entry which is preliminary data.</text>
</comment>
<keyword evidence="2" id="KW-1003">Cell membrane</keyword>
<dbReference type="Gene3D" id="2.40.10.220">
    <property type="entry name" value="predicted glycosyltransferase like domains"/>
    <property type="match status" value="1"/>
</dbReference>
<evidence type="ECO:0000256" key="1">
    <source>
        <dbReference type="ARBA" id="ARBA00004651"/>
    </source>
</evidence>
<accession>A0ABS3ATP6</accession>
<evidence type="ECO:0000256" key="4">
    <source>
        <dbReference type="ARBA" id="ARBA00022692"/>
    </source>
</evidence>
<feature type="transmembrane region" description="Helical" evidence="7">
    <location>
        <begin position="47"/>
        <end position="66"/>
    </location>
</feature>
<proteinExistence type="predicted"/>
<keyword evidence="10" id="KW-1185">Reference proteome</keyword>
<feature type="transmembrane region" description="Helical" evidence="7">
    <location>
        <begin position="287"/>
        <end position="309"/>
    </location>
</feature>
<feature type="transmembrane region" description="Helical" evidence="7">
    <location>
        <begin position="102"/>
        <end position="120"/>
    </location>
</feature>
<evidence type="ECO:0000313" key="10">
    <source>
        <dbReference type="Proteomes" id="UP000717534"/>
    </source>
</evidence>
<evidence type="ECO:0000256" key="3">
    <source>
        <dbReference type="ARBA" id="ARBA00022679"/>
    </source>
</evidence>
<evidence type="ECO:0000256" key="7">
    <source>
        <dbReference type="SAM" id="Phobius"/>
    </source>
</evidence>
<dbReference type="PANTHER" id="PTHR22926:SF3">
    <property type="entry name" value="UNDECAPRENYL-PHOSPHATE ALPHA-N-ACETYLGLUCOSAMINYL 1-PHOSPHATE TRANSFERASE"/>
    <property type="match status" value="1"/>
</dbReference>
<dbReference type="Pfam" id="PF00953">
    <property type="entry name" value="Glycos_transf_4"/>
    <property type="match status" value="1"/>
</dbReference>
<evidence type="ECO:0000313" key="9">
    <source>
        <dbReference type="EMBL" id="MBN4068474.1"/>
    </source>
</evidence>
<dbReference type="Proteomes" id="UP000717534">
    <property type="component" value="Unassembled WGS sequence"/>
</dbReference>
<dbReference type="EMBL" id="JAFITO010000017">
    <property type="protein sequence ID" value="MBN4068474.1"/>
    <property type="molecule type" value="Genomic_DNA"/>
</dbReference>
<comment type="subcellular location">
    <subcellularLocation>
        <location evidence="1">Cell membrane</location>
        <topology evidence="1">Multi-pass membrane protein</topology>
    </subcellularLocation>
</comment>
<dbReference type="Pfam" id="PF07238">
    <property type="entry name" value="PilZ"/>
    <property type="match status" value="1"/>
</dbReference>
<feature type="transmembrane region" description="Helical" evidence="7">
    <location>
        <begin position="212"/>
        <end position="232"/>
    </location>
</feature>
<sequence>MIIPVLKPILIFLISLFATLFTLPKLANIAKKINLLDLPSQRKMHSVPKPLIGGFGFVLSACFASALMVPAAGLRGFFAGLALMLFIGFLDDLKELGHRQKFIGQILAVSLLIYFSHVRLISFGDLLGIGDLIIPGYWFSVLLTIFCLLGVINSINLMDGLDGLAGGVSFVAFIILAVHAAFAQNQAFLLLNLAFAGALLGFLRFNWYPATLFMGDAGSLCLGFTLGFMALAMTQGGNACMPPIAALLILTIPISDTLTVMTKRIIGGRSPFRPDNHHLHHILIRYGFSRVTTVKIIIGISTILGSISLLDPIYHLQNSTLFLLFACYFAIYFISSFFILDFLRYSHRFRRKRESCGAPWNLLKHCFRLLDMINIIRKDVRHDVSIPIQCYSNDTKKSFDGNISNISRSGFMAVVPQLTTLGSDFLVDFSFNMLHSPDSSPMQLAIKHLWISTMDGERIHGFQFVNLTTLQKEKLYQFIDGLK</sequence>
<evidence type="ECO:0000256" key="2">
    <source>
        <dbReference type="ARBA" id="ARBA00022475"/>
    </source>
</evidence>
<gene>
    <name evidence="9" type="ORF">JYU06_02985</name>
</gene>
<feature type="transmembrane region" description="Helical" evidence="7">
    <location>
        <begin position="132"/>
        <end position="152"/>
    </location>
</feature>
<keyword evidence="4 7" id="KW-0812">Transmembrane</keyword>
<feature type="transmembrane region" description="Helical" evidence="7">
    <location>
        <begin position="188"/>
        <end position="205"/>
    </location>
</feature>
<name>A0ABS3ATP6_9BACT</name>
<evidence type="ECO:0000259" key="8">
    <source>
        <dbReference type="Pfam" id="PF07238"/>
    </source>
</evidence>
<evidence type="ECO:0000256" key="6">
    <source>
        <dbReference type="ARBA" id="ARBA00023136"/>
    </source>
</evidence>
<protein>
    <submittedName>
        <fullName evidence="9">PilZ domain-containing protein</fullName>
    </submittedName>
</protein>
<feature type="transmembrane region" description="Helical" evidence="7">
    <location>
        <begin position="164"/>
        <end position="182"/>
    </location>
</feature>
<dbReference type="InterPro" id="IPR009875">
    <property type="entry name" value="PilZ_domain"/>
</dbReference>
<evidence type="ECO:0000256" key="5">
    <source>
        <dbReference type="ARBA" id="ARBA00022989"/>
    </source>
</evidence>
<feature type="transmembrane region" description="Helical" evidence="7">
    <location>
        <begin position="72"/>
        <end position="90"/>
    </location>
</feature>
<feature type="transmembrane region" description="Helical" evidence="7">
    <location>
        <begin position="6"/>
        <end position="26"/>
    </location>
</feature>
<feature type="transmembrane region" description="Helical" evidence="7">
    <location>
        <begin position="244"/>
        <end position="266"/>
    </location>
</feature>
<feature type="domain" description="PilZ" evidence="8">
    <location>
        <begin position="377"/>
        <end position="480"/>
    </location>
</feature>
<dbReference type="CDD" id="cd06853">
    <property type="entry name" value="GT_WecA_like"/>
    <property type="match status" value="1"/>
</dbReference>
<keyword evidence="6 7" id="KW-0472">Membrane</keyword>
<keyword evidence="5 7" id="KW-1133">Transmembrane helix</keyword>
<dbReference type="PANTHER" id="PTHR22926">
    <property type="entry name" value="PHOSPHO-N-ACETYLMURAMOYL-PENTAPEPTIDE-TRANSFERASE"/>
    <property type="match status" value="1"/>
</dbReference>